<dbReference type="InterPro" id="IPR029032">
    <property type="entry name" value="AhpD-like"/>
</dbReference>
<protein>
    <recommendedName>
        <fullName evidence="3">Peroxidase</fullName>
    </recommendedName>
</protein>
<organism evidence="1 2">
    <name type="scientific">Alteromonas lipolytica</name>
    <dbReference type="NCBI Taxonomy" id="1856405"/>
    <lineage>
        <taxon>Bacteria</taxon>
        <taxon>Pseudomonadati</taxon>
        <taxon>Pseudomonadota</taxon>
        <taxon>Gammaproteobacteria</taxon>
        <taxon>Alteromonadales</taxon>
        <taxon>Alteromonadaceae</taxon>
        <taxon>Alteromonas/Salinimonas group</taxon>
        <taxon>Alteromonas</taxon>
    </lineage>
</organism>
<dbReference type="EMBL" id="MJIC01000009">
    <property type="protein sequence ID" value="OFI35655.1"/>
    <property type="molecule type" value="Genomic_DNA"/>
</dbReference>
<evidence type="ECO:0008006" key="3">
    <source>
        <dbReference type="Google" id="ProtNLM"/>
    </source>
</evidence>
<keyword evidence="2" id="KW-1185">Reference proteome</keyword>
<evidence type="ECO:0000313" key="2">
    <source>
        <dbReference type="Proteomes" id="UP000176037"/>
    </source>
</evidence>
<gene>
    <name evidence="1" type="ORF">BFC17_12945</name>
</gene>
<dbReference type="RefSeq" id="WP_070175399.1">
    <property type="nucleotide sequence ID" value="NZ_BMJR01000006.1"/>
</dbReference>
<dbReference type="PANTHER" id="PTHR35446:SF2">
    <property type="entry name" value="CARBOXYMUCONOLACTONE DECARBOXYLASE-LIKE DOMAIN-CONTAINING PROTEIN"/>
    <property type="match status" value="1"/>
</dbReference>
<sequence>MPFIKDFAENAGPPNLFKQYPDVYRPWAEMSEAMMNGPSPFSRGVRELILAYAAAVADCEFVSCAHAEVAYAHGLKTGLMDELLAGIDTADIEPELKPVFEYVKVLSKSPELVSQAHVSAILNAGWDADAVHSTALITARAAFMQRLVQGHGFNTPDPEVAKSHAAKRVERGYVNLYKAFRPEGEAK</sequence>
<name>A0A1E8FI98_9ALTE</name>
<reference evidence="1 2" key="1">
    <citation type="submission" date="2016-09" db="EMBL/GenBank/DDBJ databases">
        <title>Alteromonas lipolytica, a new species isolated from sea water.</title>
        <authorList>
            <person name="Wu Y.-H."/>
            <person name="Cheng H."/>
            <person name="Xu X.-W."/>
        </authorList>
    </citation>
    <scope>NUCLEOTIDE SEQUENCE [LARGE SCALE GENOMIC DNA]</scope>
    <source>
        <strain evidence="1 2">JW12</strain>
    </source>
</reference>
<evidence type="ECO:0000313" key="1">
    <source>
        <dbReference type="EMBL" id="OFI35655.1"/>
    </source>
</evidence>
<dbReference type="STRING" id="1856405.BFC17_12945"/>
<dbReference type="Proteomes" id="UP000176037">
    <property type="component" value="Unassembled WGS sequence"/>
</dbReference>
<dbReference type="Gene3D" id="1.20.1290.10">
    <property type="entry name" value="AhpD-like"/>
    <property type="match status" value="1"/>
</dbReference>
<accession>A0A1E8FI98</accession>
<dbReference type="SUPFAM" id="SSF69118">
    <property type="entry name" value="AhpD-like"/>
    <property type="match status" value="1"/>
</dbReference>
<comment type="caution">
    <text evidence="1">The sequence shown here is derived from an EMBL/GenBank/DDBJ whole genome shotgun (WGS) entry which is preliminary data.</text>
</comment>
<dbReference type="OrthoDB" id="9808310at2"/>
<dbReference type="AlphaFoldDB" id="A0A1E8FI98"/>
<proteinExistence type="predicted"/>
<dbReference type="PANTHER" id="PTHR35446">
    <property type="entry name" value="SI:CH211-175M2.5"/>
    <property type="match status" value="1"/>
</dbReference>